<dbReference type="PROSITE" id="PS51257">
    <property type="entry name" value="PROKAR_LIPOPROTEIN"/>
    <property type="match status" value="1"/>
</dbReference>
<organism evidence="2 3">
    <name type="scientific">Rubrivivax rivuli</name>
    <dbReference type="NCBI Taxonomy" id="1862385"/>
    <lineage>
        <taxon>Bacteria</taxon>
        <taxon>Pseudomonadati</taxon>
        <taxon>Pseudomonadota</taxon>
        <taxon>Betaproteobacteria</taxon>
        <taxon>Burkholderiales</taxon>
        <taxon>Sphaerotilaceae</taxon>
        <taxon>Rubrivivax</taxon>
    </lineage>
</organism>
<reference evidence="2 3" key="1">
    <citation type="submission" date="2019-01" db="EMBL/GenBank/DDBJ databases">
        <authorList>
            <person name="Chen W.-M."/>
        </authorList>
    </citation>
    <scope>NUCLEOTIDE SEQUENCE [LARGE SCALE GENOMIC DNA]</scope>
    <source>
        <strain evidence="2 3">KYPY4</strain>
    </source>
</reference>
<keyword evidence="3" id="KW-1185">Reference proteome</keyword>
<feature type="domain" description="Amine oxidase" evidence="1">
    <location>
        <begin position="67"/>
        <end position="525"/>
    </location>
</feature>
<accession>A0A437RSW8</accession>
<dbReference type="AlphaFoldDB" id="A0A437RSW8"/>
<dbReference type="Pfam" id="PF01593">
    <property type="entry name" value="Amino_oxidase"/>
    <property type="match status" value="1"/>
</dbReference>
<dbReference type="GO" id="GO:0016491">
    <property type="term" value="F:oxidoreductase activity"/>
    <property type="evidence" value="ECO:0007669"/>
    <property type="project" value="InterPro"/>
</dbReference>
<dbReference type="InterPro" id="IPR002937">
    <property type="entry name" value="Amino_oxidase"/>
</dbReference>
<sequence length="527" mass="56544">MRRRTLLGWGAAGVLAAGCSPPAAPGAVPVQWVGASHARGHRLRRSGALPPVAVERRAGALVLGAGVAGLAAARGLRQRGIEEVHVLELEDQPGGNSRGHQMAGMACPLGAHYLPLPGPQAREVSELLHEFGLLKQELGRTVADERHLCHSPQERVFFEGAWAEGLLPPVEPGSRTAQQLQAFAAAVAAVQREGAGRRGEPAFAQPAHRSAWGALQAELDAQTFAHWLGARGFDDAHLRWYLGYCCRDDYGATLDEVSAWAGLHYFASRHGFHAPGSEAEAREAVFTWPEGNAWLTQRLAAPLGDRLHGGRTVLQVTEGRHAVEVLAWDEAAQRLERWTAPQAVLALPLFIAARVVQNAPAALTQAAAQLQYAPWLVANVQIDAPLFDRPGAPPSWDNVVYGGRGLGYVDAMHQSLRPVPGATVLTAYHALPRSERAALLADDPSPWAARVLAELRQAHPDIDQRVQRIDLMRWGHAMAIPVPGLQRHAALQALRSARGRLRFAHADLAGCSVFEEACSAGAEAALA</sequence>
<dbReference type="InterPro" id="IPR050464">
    <property type="entry name" value="Zeta_carotene_desat/Oxidored"/>
</dbReference>
<dbReference type="SUPFAM" id="SSF51905">
    <property type="entry name" value="FAD/NAD(P)-binding domain"/>
    <property type="match status" value="1"/>
</dbReference>
<name>A0A437RSW8_9BURK</name>
<protein>
    <recommendedName>
        <fullName evidence="1">Amine oxidase domain-containing protein</fullName>
    </recommendedName>
</protein>
<dbReference type="PANTHER" id="PTHR42923">
    <property type="entry name" value="PROTOPORPHYRINOGEN OXIDASE"/>
    <property type="match status" value="1"/>
</dbReference>
<dbReference type="Proteomes" id="UP000285575">
    <property type="component" value="Unassembled WGS sequence"/>
</dbReference>
<evidence type="ECO:0000313" key="3">
    <source>
        <dbReference type="Proteomes" id="UP000285575"/>
    </source>
</evidence>
<dbReference type="InterPro" id="IPR036188">
    <property type="entry name" value="FAD/NAD-bd_sf"/>
</dbReference>
<dbReference type="OrthoDB" id="127573at2"/>
<dbReference type="Gene3D" id="3.50.50.60">
    <property type="entry name" value="FAD/NAD(P)-binding domain"/>
    <property type="match status" value="1"/>
</dbReference>
<comment type="caution">
    <text evidence="2">The sequence shown here is derived from an EMBL/GenBank/DDBJ whole genome shotgun (WGS) entry which is preliminary data.</text>
</comment>
<evidence type="ECO:0000259" key="1">
    <source>
        <dbReference type="Pfam" id="PF01593"/>
    </source>
</evidence>
<gene>
    <name evidence="2" type="ORF">EOE66_00305</name>
</gene>
<dbReference type="EMBL" id="SACR01000001">
    <property type="protein sequence ID" value="RVU49840.1"/>
    <property type="molecule type" value="Genomic_DNA"/>
</dbReference>
<proteinExistence type="predicted"/>
<evidence type="ECO:0000313" key="2">
    <source>
        <dbReference type="EMBL" id="RVU49840.1"/>
    </source>
</evidence>